<evidence type="ECO:0000313" key="2">
    <source>
        <dbReference type="Proteomes" id="UP001500975"/>
    </source>
</evidence>
<organism evidence="1 2">
    <name type="scientific">Variovorax defluvii</name>
    <dbReference type="NCBI Taxonomy" id="913761"/>
    <lineage>
        <taxon>Bacteria</taxon>
        <taxon>Pseudomonadati</taxon>
        <taxon>Pseudomonadota</taxon>
        <taxon>Betaproteobacteria</taxon>
        <taxon>Burkholderiales</taxon>
        <taxon>Comamonadaceae</taxon>
        <taxon>Variovorax</taxon>
    </lineage>
</organism>
<comment type="caution">
    <text evidence="1">The sequence shown here is derived from an EMBL/GenBank/DDBJ whole genome shotgun (WGS) entry which is preliminary data.</text>
</comment>
<protein>
    <submittedName>
        <fullName evidence="1">Uncharacterized protein</fullName>
    </submittedName>
</protein>
<keyword evidence="2" id="KW-1185">Reference proteome</keyword>
<sequence length="93" mass="10482">MPSRVENMVQTETGPRHAMQGTYLGTRIEVAAGYDIQTDGWLFHVYLNRSSGETERLSELPTKHQARSLDSAFDQGFELAVEYLTTKRESGSE</sequence>
<gene>
    <name evidence="1" type="ORF">GCM10023165_46860</name>
</gene>
<evidence type="ECO:0000313" key="1">
    <source>
        <dbReference type="EMBL" id="GAA4355071.1"/>
    </source>
</evidence>
<name>A0ABP8IB62_9BURK</name>
<proteinExistence type="predicted"/>
<accession>A0ABP8IB62</accession>
<dbReference type="EMBL" id="BAABGJ010000080">
    <property type="protein sequence ID" value="GAA4355071.1"/>
    <property type="molecule type" value="Genomic_DNA"/>
</dbReference>
<dbReference type="Proteomes" id="UP001500975">
    <property type="component" value="Unassembled WGS sequence"/>
</dbReference>
<reference evidence="2" key="1">
    <citation type="journal article" date="2019" name="Int. J. Syst. Evol. Microbiol.">
        <title>The Global Catalogue of Microorganisms (GCM) 10K type strain sequencing project: providing services to taxonomists for standard genome sequencing and annotation.</title>
        <authorList>
            <consortium name="The Broad Institute Genomics Platform"/>
            <consortium name="The Broad Institute Genome Sequencing Center for Infectious Disease"/>
            <person name="Wu L."/>
            <person name="Ma J."/>
        </authorList>
    </citation>
    <scope>NUCLEOTIDE SEQUENCE [LARGE SCALE GENOMIC DNA]</scope>
    <source>
        <strain evidence="2">JCM 17804</strain>
    </source>
</reference>